<dbReference type="AlphaFoldDB" id="A0A6A6ZC67"/>
<dbReference type="EMBL" id="MU003692">
    <property type="protein sequence ID" value="KAF2817914.1"/>
    <property type="molecule type" value="Genomic_DNA"/>
</dbReference>
<accession>A0A6A6ZC67</accession>
<protein>
    <submittedName>
        <fullName evidence="1 3">Uncharacterized protein</fullName>
    </submittedName>
</protein>
<dbReference type="Proteomes" id="UP000504636">
    <property type="component" value="Unplaced"/>
</dbReference>
<keyword evidence="2" id="KW-1185">Reference proteome</keyword>
<name>A0A6A6ZC67_9PEZI</name>
<reference evidence="1 3" key="1">
    <citation type="journal article" date="2020" name="Stud. Mycol.">
        <title>101 Dothideomycetes genomes: a test case for predicting lifestyles and emergence of pathogens.</title>
        <authorList>
            <person name="Haridas S."/>
            <person name="Albert R."/>
            <person name="Binder M."/>
            <person name="Bloem J."/>
            <person name="Labutti K."/>
            <person name="Salamov A."/>
            <person name="Andreopoulos B."/>
            <person name="Baker S."/>
            <person name="Barry K."/>
            <person name="Bills G."/>
            <person name="Bluhm B."/>
            <person name="Cannon C."/>
            <person name="Castanera R."/>
            <person name="Culley D."/>
            <person name="Daum C."/>
            <person name="Ezra D."/>
            <person name="Gonzalez J."/>
            <person name="Henrissat B."/>
            <person name="Kuo A."/>
            <person name="Liang C."/>
            <person name="Lipzen A."/>
            <person name="Lutzoni F."/>
            <person name="Magnuson J."/>
            <person name="Mondo S."/>
            <person name="Nolan M."/>
            <person name="Ohm R."/>
            <person name="Pangilinan J."/>
            <person name="Park H.-J."/>
            <person name="Ramirez L."/>
            <person name="Alfaro M."/>
            <person name="Sun H."/>
            <person name="Tritt A."/>
            <person name="Yoshinaga Y."/>
            <person name="Zwiers L.-H."/>
            <person name="Turgeon B."/>
            <person name="Goodwin S."/>
            <person name="Spatafora J."/>
            <person name="Crous P."/>
            <person name="Grigoriev I."/>
        </authorList>
    </citation>
    <scope>NUCLEOTIDE SEQUENCE</scope>
    <source>
        <strain evidence="1 3">CBS 304.34</strain>
    </source>
</reference>
<evidence type="ECO:0000313" key="1">
    <source>
        <dbReference type="EMBL" id="KAF2817914.1"/>
    </source>
</evidence>
<dbReference type="GeneID" id="54467329"/>
<reference evidence="3" key="3">
    <citation type="submission" date="2025-04" db="UniProtKB">
        <authorList>
            <consortium name="RefSeq"/>
        </authorList>
    </citation>
    <scope>IDENTIFICATION</scope>
    <source>
        <strain evidence="3">CBS 304.34</strain>
    </source>
</reference>
<reference evidence="3" key="2">
    <citation type="submission" date="2020-04" db="EMBL/GenBank/DDBJ databases">
        <authorList>
            <consortium name="NCBI Genome Project"/>
        </authorList>
    </citation>
    <scope>NUCLEOTIDE SEQUENCE</scope>
    <source>
        <strain evidence="3">CBS 304.34</strain>
    </source>
</reference>
<evidence type="ECO:0000313" key="3">
    <source>
        <dbReference type="RefSeq" id="XP_033584878.1"/>
    </source>
</evidence>
<dbReference type="RefSeq" id="XP_033584878.1">
    <property type="nucleotide sequence ID" value="XM_033726436.1"/>
</dbReference>
<gene>
    <name evidence="1 3" type="ORF">BDZ99DRAFT_531143</name>
</gene>
<sequence length="151" mass="16687">MSARRKTEVSVELTLKHDFPRSSLRLTSTIFTNGMLFPSSWSPNDSSGTTFPARFSGQYRPSSQTACCFLPYHHPVTPTNVPPLVASAMLLAQDVSLRASPTPSLVTTGTSISSTGHVAEGSSNALLGDDRRVFSRRQPCRWGHLRRRPWR</sequence>
<proteinExistence type="predicted"/>
<organism evidence="1">
    <name type="scientific">Mytilinidion resinicola</name>
    <dbReference type="NCBI Taxonomy" id="574789"/>
    <lineage>
        <taxon>Eukaryota</taxon>
        <taxon>Fungi</taxon>
        <taxon>Dikarya</taxon>
        <taxon>Ascomycota</taxon>
        <taxon>Pezizomycotina</taxon>
        <taxon>Dothideomycetes</taxon>
        <taxon>Pleosporomycetidae</taxon>
        <taxon>Mytilinidiales</taxon>
        <taxon>Mytilinidiaceae</taxon>
        <taxon>Mytilinidion</taxon>
    </lineage>
</organism>
<evidence type="ECO:0000313" key="2">
    <source>
        <dbReference type="Proteomes" id="UP000504636"/>
    </source>
</evidence>